<dbReference type="EMBL" id="BAAACW010000158">
    <property type="protein sequence ID" value="GAA0371003.1"/>
    <property type="molecule type" value="Genomic_DNA"/>
</dbReference>
<proteinExistence type="predicted"/>
<keyword evidence="4" id="KW-1185">Reference proteome</keyword>
<dbReference type="RefSeq" id="WP_343756783.1">
    <property type="nucleotide sequence ID" value="NZ_BAAACW010000158.1"/>
</dbReference>
<dbReference type="Proteomes" id="UP001501166">
    <property type="component" value="Unassembled WGS sequence"/>
</dbReference>
<evidence type="ECO:0000313" key="3">
    <source>
        <dbReference type="EMBL" id="GAA0371003.1"/>
    </source>
</evidence>
<protein>
    <recommendedName>
        <fullName evidence="5">Lipoprotein</fullName>
    </recommendedName>
</protein>
<evidence type="ECO:0000256" key="1">
    <source>
        <dbReference type="SAM" id="MobiDB-lite"/>
    </source>
</evidence>
<reference evidence="3 4" key="1">
    <citation type="journal article" date="2019" name="Int. J. Syst. Evol. Microbiol.">
        <title>The Global Catalogue of Microorganisms (GCM) 10K type strain sequencing project: providing services to taxonomists for standard genome sequencing and annotation.</title>
        <authorList>
            <consortium name="The Broad Institute Genomics Platform"/>
            <consortium name="The Broad Institute Genome Sequencing Center for Infectious Disease"/>
            <person name="Wu L."/>
            <person name="Ma J."/>
        </authorList>
    </citation>
    <scope>NUCLEOTIDE SEQUENCE [LARGE SCALE GENOMIC DNA]</scope>
    <source>
        <strain evidence="3 4">JCM 12662</strain>
    </source>
</reference>
<evidence type="ECO:0000313" key="4">
    <source>
        <dbReference type="Proteomes" id="UP001501166"/>
    </source>
</evidence>
<feature type="chain" id="PRO_5047277724" description="Lipoprotein" evidence="2">
    <location>
        <begin position="19"/>
        <end position="191"/>
    </location>
</feature>
<name>A0ABN0XRG8_9LACT</name>
<evidence type="ECO:0008006" key="5">
    <source>
        <dbReference type="Google" id="ProtNLM"/>
    </source>
</evidence>
<feature type="region of interest" description="Disordered" evidence="1">
    <location>
        <begin position="18"/>
        <end position="69"/>
    </location>
</feature>
<organism evidence="3 4">
    <name type="scientific">Alkalibacterium iburiense</name>
    <dbReference type="NCBI Taxonomy" id="290589"/>
    <lineage>
        <taxon>Bacteria</taxon>
        <taxon>Bacillati</taxon>
        <taxon>Bacillota</taxon>
        <taxon>Bacilli</taxon>
        <taxon>Lactobacillales</taxon>
        <taxon>Carnobacteriaceae</taxon>
        <taxon>Alkalibacterium</taxon>
    </lineage>
</organism>
<accession>A0ABN0XRG8</accession>
<comment type="caution">
    <text evidence="3">The sequence shown here is derived from an EMBL/GenBank/DDBJ whole genome shotgun (WGS) entry which is preliminary data.</text>
</comment>
<gene>
    <name evidence="3" type="ORF">GCM10008932_23010</name>
</gene>
<feature type="compositionally biased region" description="Acidic residues" evidence="1">
    <location>
        <begin position="21"/>
        <end position="63"/>
    </location>
</feature>
<keyword evidence="2" id="KW-0732">Signal</keyword>
<dbReference type="PROSITE" id="PS51257">
    <property type="entry name" value="PROKAR_LIPOPROTEIN"/>
    <property type="match status" value="1"/>
</dbReference>
<feature type="signal peptide" evidence="2">
    <location>
        <begin position="1"/>
        <end position="18"/>
    </location>
</feature>
<evidence type="ECO:0000256" key="2">
    <source>
        <dbReference type="SAM" id="SignalP"/>
    </source>
</evidence>
<sequence>MDYKKLVSLLAISTFALAACDTDEEPSPEPEIEEGVDDTEDVDDSTDEEVDTEDGAEDTDGEEGTGQSAHDIIDNIEGNDLGYTADVELEITGGTWTQDGYTFTPEEGEATVTGSTGNPDAFAYVIQEGEVIDAPEMGEDGTFTYTVPGTDADQEFQVGVSDEDLWAVGDEADVEQLDRYENVIILAPAGE</sequence>